<dbReference type="Proteomes" id="UP001149140">
    <property type="component" value="Unassembled WGS sequence"/>
</dbReference>
<accession>A0A9X3MSC2</accession>
<proteinExistence type="predicted"/>
<dbReference type="RefSeq" id="WP_270040928.1">
    <property type="nucleotide sequence ID" value="NZ_JAPDOD010000013.1"/>
</dbReference>
<sequence>MTAPAATRRLPDALFDPAAFPHGPASVELRETHISWVFLAGSKVYKVKKPVRFPFLDYSTLERRRALCHAELELGARFAPSLYNGVVALVPDGPDGLRVAPEHDARAVEYAVVMGRYDESATLRAQLAERRVPAADARAVGATVARLHQRSPVVYADGTPRLAAVIEETVATLTEAGAPARRVEELARFCRSALIAFGPELDERSRLGHVRDGHGDLRAEHVLLGKPVQTVDAIEFDPELRIADVGYDLAFLLMDVARTDDDLARALVRGYRAAGGDPGSDRLLAFFSAVRALVRAKVDLLRAAQLTGAAEQARTARGLALLDLADRFAWRVRLPRLVCVAGPAASGKSTVAEALATRAGRPVISSDRIRKLQAGIDPYEKAPPSAYGDIQSRAVYAELAQRAAIALRESGGAIVDATFRRRADSDAFAATTPLAASAGWIVCEAPPAVLLERARRRALSDSVSDAGPNIVAAELTVHHGHVITPTAPLARLDTTRPVPELLADLARSLDERMAAEDHHQSSAEAGR</sequence>
<dbReference type="Pfam" id="PF13671">
    <property type="entry name" value="AAA_33"/>
    <property type="match status" value="1"/>
</dbReference>
<dbReference type="InterPro" id="IPR011009">
    <property type="entry name" value="Kinase-like_dom_sf"/>
</dbReference>
<dbReference type="AlphaFoldDB" id="A0A9X3MSC2"/>
<comment type="caution">
    <text evidence="1">The sequence shown here is derived from an EMBL/GenBank/DDBJ whole genome shotgun (WGS) entry which is preliminary data.</text>
</comment>
<dbReference type="PANTHER" id="PTHR43883:SF1">
    <property type="entry name" value="GLUCONOKINASE"/>
    <property type="match status" value="1"/>
</dbReference>
<protein>
    <submittedName>
        <fullName evidence="1">AAA family ATPase</fullName>
    </submittedName>
</protein>
<dbReference type="SUPFAM" id="SSF52540">
    <property type="entry name" value="P-loop containing nucleoside triphosphate hydrolases"/>
    <property type="match status" value="1"/>
</dbReference>
<organism evidence="1 2">
    <name type="scientific">Solirubrobacter ginsenosidimutans</name>
    <dbReference type="NCBI Taxonomy" id="490573"/>
    <lineage>
        <taxon>Bacteria</taxon>
        <taxon>Bacillati</taxon>
        <taxon>Actinomycetota</taxon>
        <taxon>Thermoleophilia</taxon>
        <taxon>Solirubrobacterales</taxon>
        <taxon>Solirubrobacteraceae</taxon>
        <taxon>Solirubrobacter</taxon>
    </lineage>
</organism>
<gene>
    <name evidence="1" type="ORF">OM076_15635</name>
</gene>
<dbReference type="PANTHER" id="PTHR43883">
    <property type="entry name" value="SLR0207 PROTEIN"/>
    <property type="match status" value="1"/>
</dbReference>
<evidence type="ECO:0000313" key="2">
    <source>
        <dbReference type="Proteomes" id="UP001149140"/>
    </source>
</evidence>
<name>A0A9X3MSC2_9ACTN</name>
<dbReference type="SUPFAM" id="SSF56112">
    <property type="entry name" value="Protein kinase-like (PK-like)"/>
    <property type="match status" value="1"/>
</dbReference>
<keyword evidence="2" id="KW-1185">Reference proteome</keyword>
<evidence type="ECO:0000313" key="1">
    <source>
        <dbReference type="EMBL" id="MDA0161709.1"/>
    </source>
</evidence>
<dbReference type="InterPro" id="IPR027417">
    <property type="entry name" value="P-loop_NTPase"/>
</dbReference>
<dbReference type="EMBL" id="JAPDOD010000013">
    <property type="protein sequence ID" value="MDA0161709.1"/>
    <property type="molecule type" value="Genomic_DNA"/>
</dbReference>
<dbReference type="Gene3D" id="3.40.50.300">
    <property type="entry name" value="P-loop containing nucleotide triphosphate hydrolases"/>
    <property type="match status" value="1"/>
</dbReference>
<dbReference type="InterPro" id="IPR052732">
    <property type="entry name" value="Cell-binding_unc_protein"/>
</dbReference>
<reference evidence="1" key="1">
    <citation type="submission" date="2022-10" db="EMBL/GenBank/DDBJ databases">
        <title>The WGS of Solirubrobacter ginsenosidimutans DSM 21036.</title>
        <authorList>
            <person name="Jiang Z."/>
        </authorList>
    </citation>
    <scope>NUCLEOTIDE SEQUENCE</scope>
    <source>
        <strain evidence="1">DSM 21036</strain>
    </source>
</reference>